<dbReference type="PANTHER" id="PTHR43948:SF10">
    <property type="entry name" value="MRJ, ISOFORM E"/>
    <property type="match status" value="1"/>
</dbReference>
<dbReference type="InterPro" id="IPR001623">
    <property type="entry name" value="DnaJ_domain"/>
</dbReference>
<keyword evidence="2" id="KW-1133">Transmembrane helix</keyword>
<evidence type="ECO:0000313" key="4">
    <source>
        <dbReference type="EMBL" id="RFC54609.1"/>
    </source>
</evidence>
<dbReference type="GO" id="GO:0051087">
    <property type="term" value="F:protein-folding chaperone binding"/>
    <property type="evidence" value="ECO:0007669"/>
    <property type="project" value="TreeGrafter"/>
</dbReference>
<keyword evidence="2" id="KW-0812">Transmembrane</keyword>
<organism evidence="4 5">
    <name type="scientific">Brumimicrobium aurantiacum</name>
    <dbReference type="NCBI Taxonomy" id="1737063"/>
    <lineage>
        <taxon>Bacteria</taxon>
        <taxon>Pseudomonadati</taxon>
        <taxon>Bacteroidota</taxon>
        <taxon>Flavobacteriia</taxon>
        <taxon>Flavobacteriales</taxon>
        <taxon>Crocinitomicaceae</taxon>
        <taxon>Brumimicrobium</taxon>
    </lineage>
</organism>
<accession>A0A3E1EYI5</accession>
<dbReference type="PANTHER" id="PTHR43948">
    <property type="entry name" value="DNAJ HOMOLOG SUBFAMILY B"/>
    <property type="match status" value="1"/>
</dbReference>
<keyword evidence="5" id="KW-1185">Reference proteome</keyword>
<keyword evidence="2" id="KW-0472">Membrane</keyword>
<proteinExistence type="predicted"/>
<dbReference type="AlphaFoldDB" id="A0A3E1EYI5"/>
<reference evidence="4 5" key="1">
    <citation type="submission" date="2018-08" db="EMBL/GenBank/DDBJ databases">
        <title>The draft genome squence of Brumimicrobium sp. N62.</title>
        <authorList>
            <person name="Du Z.-J."/>
            <person name="Luo H.-R."/>
        </authorList>
    </citation>
    <scope>NUCLEOTIDE SEQUENCE [LARGE SCALE GENOMIC DNA]</scope>
    <source>
        <strain evidence="4 5">N62</strain>
    </source>
</reference>
<dbReference type="GO" id="GO:0005737">
    <property type="term" value="C:cytoplasm"/>
    <property type="evidence" value="ECO:0007669"/>
    <property type="project" value="TreeGrafter"/>
</dbReference>
<dbReference type="OrthoDB" id="9779622at2"/>
<dbReference type="Gene3D" id="1.10.287.110">
    <property type="entry name" value="DnaJ domain"/>
    <property type="match status" value="1"/>
</dbReference>
<dbReference type="RefSeq" id="WP_116880444.1">
    <property type="nucleotide sequence ID" value="NZ_QURB01000003.1"/>
</dbReference>
<feature type="compositionally biased region" description="Low complexity" evidence="1">
    <location>
        <begin position="67"/>
        <end position="80"/>
    </location>
</feature>
<dbReference type="InterPro" id="IPR036869">
    <property type="entry name" value="J_dom_sf"/>
</dbReference>
<dbReference type="SMART" id="SM00271">
    <property type="entry name" value="DnaJ"/>
    <property type="match status" value="1"/>
</dbReference>
<dbReference type="SUPFAM" id="SSF46565">
    <property type="entry name" value="Chaperone J-domain"/>
    <property type="match status" value="1"/>
</dbReference>
<dbReference type="GO" id="GO:0051082">
    <property type="term" value="F:unfolded protein binding"/>
    <property type="evidence" value="ECO:0007669"/>
    <property type="project" value="TreeGrafter"/>
</dbReference>
<feature type="transmembrane region" description="Helical" evidence="2">
    <location>
        <begin position="145"/>
        <end position="166"/>
    </location>
</feature>
<comment type="caution">
    <text evidence="4">The sequence shown here is derived from an EMBL/GenBank/DDBJ whole genome shotgun (WGS) entry which is preliminary data.</text>
</comment>
<name>A0A3E1EYI5_9FLAO</name>
<evidence type="ECO:0000256" key="2">
    <source>
        <dbReference type="SAM" id="Phobius"/>
    </source>
</evidence>
<feature type="compositionally biased region" description="Basic and acidic residues" evidence="1">
    <location>
        <begin position="104"/>
        <end position="114"/>
    </location>
</feature>
<evidence type="ECO:0000313" key="5">
    <source>
        <dbReference type="Proteomes" id="UP000257127"/>
    </source>
</evidence>
<dbReference type="PROSITE" id="PS50076">
    <property type="entry name" value="DNAJ_2"/>
    <property type="match status" value="1"/>
</dbReference>
<dbReference type="Proteomes" id="UP000257127">
    <property type="component" value="Unassembled WGS sequence"/>
</dbReference>
<feature type="compositionally biased region" description="Low complexity" evidence="1">
    <location>
        <begin position="90"/>
        <end position="100"/>
    </location>
</feature>
<dbReference type="PRINTS" id="PR00625">
    <property type="entry name" value="JDOMAIN"/>
</dbReference>
<sequence length="310" mass="37055">MSTKRYFDLLGIPPTKNEKIIKRAYRKKAMKYHPDRNPSPEAKSKFIQITEAYDNILLALEQANNPRSTQRRQNTSYRSTRTTRSRQRTQQRSTNYRRQSGTQDNDKEERVKSARARYERMKRQEAEKNEKYFRNITTGKRWKQFMSVVIVSSLLCFLITIDLLYLPTRTIHTNIQKKNIHISYAGSNGSETSPVMFENGQKAWVSLDFIGKADRHFMYLERSLLMKDIKYVKYWRNNEWNYYVPDYSLIGSFPWIPIILLFPMFTYFIKDRTMIFSICYHTTMYAWPIIILLLMLSNDRWAHIITLGIL</sequence>
<evidence type="ECO:0000259" key="3">
    <source>
        <dbReference type="PROSITE" id="PS50076"/>
    </source>
</evidence>
<dbReference type="CDD" id="cd06257">
    <property type="entry name" value="DnaJ"/>
    <property type="match status" value="1"/>
</dbReference>
<dbReference type="GO" id="GO:0044183">
    <property type="term" value="F:protein folding chaperone"/>
    <property type="evidence" value="ECO:0007669"/>
    <property type="project" value="TreeGrafter"/>
</dbReference>
<gene>
    <name evidence="4" type="ORF">DXU93_06370</name>
</gene>
<feature type="transmembrane region" description="Helical" evidence="2">
    <location>
        <begin position="247"/>
        <end position="268"/>
    </location>
</feature>
<dbReference type="Pfam" id="PF00226">
    <property type="entry name" value="DnaJ"/>
    <property type="match status" value="1"/>
</dbReference>
<feature type="transmembrane region" description="Helical" evidence="2">
    <location>
        <begin position="275"/>
        <end position="296"/>
    </location>
</feature>
<feature type="region of interest" description="Disordered" evidence="1">
    <location>
        <begin position="61"/>
        <end position="114"/>
    </location>
</feature>
<evidence type="ECO:0000256" key="1">
    <source>
        <dbReference type="SAM" id="MobiDB-lite"/>
    </source>
</evidence>
<protein>
    <recommendedName>
        <fullName evidence="3">J domain-containing protein</fullName>
    </recommendedName>
</protein>
<dbReference type="EMBL" id="QURB01000003">
    <property type="protein sequence ID" value="RFC54609.1"/>
    <property type="molecule type" value="Genomic_DNA"/>
</dbReference>
<feature type="domain" description="J" evidence="3">
    <location>
        <begin position="5"/>
        <end position="78"/>
    </location>
</feature>